<dbReference type="KEGG" id="vg:26518461"/>
<dbReference type="Proteomes" id="UP000204179">
    <property type="component" value="Segment"/>
</dbReference>
<evidence type="ECO:0008006" key="3">
    <source>
        <dbReference type="Google" id="ProtNLM"/>
    </source>
</evidence>
<dbReference type="EMBL" id="KT239446">
    <property type="protein sequence ID" value="AKY01917.1"/>
    <property type="molecule type" value="Genomic_DNA"/>
</dbReference>
<keyword evidence="2" id="KW-1185">Reference proteome</keyword>
<dbReference type="InterPro" id="IPR016409">
    <property type="entry name" value="Phage_T4_Gp55.2"/>
</dbReference>
<gene>
    <name evidence="1" type="ORF">JD18_046</name>
</gene>
<dbReference type="InterPro" id="IPR055992">
    <property type="entry name" value="DUF7570"/>
</dbReference>
<sequence length="110" mass="12269">MSQAIKNVLNSFAYDKVSAMLEEGRCVTPSLLDQWEVELHGTMKEEGQKIGKARIRELVVAYLLSEFGIKAFGVEPITPGIGEISESTIRKMKNQRKKGFRDVKAVKAAK</sequence>
<proteinExistence type="predicted"/>
<reference evidence="1 2" key="1">
    <citation type="submission" date="2015-07" db="EMBL/GenBank/DDBJ databases">
        <title>Isolation and characterization of JD18-a novel lytic bacteriophage for Klebsiella pneumoniae.</title>
        <authorList>
            <person name="Fan J."/>
            <person name="Zhang X."/>
            <person name="Guo X."/>
            <person name="He P."/>
            <person name="Zhang Y."/>
        </authorList>
    </citation>
    <scope>NUCLEOTIDE SEQUENCE [LARGE SCALE GENOMIC DNA]</scope>
</reference>
<protein>
    <recommendedName>
        <fullName evidence="3">Phage protein</fullName>
    </recommendedName>
</protein>
<evidence type="ECO:0000313" key="2">
    <source>
        <dbReference type="Proteomes" id="UP000204179"/>
    </source>
</evidence>
<dbReference type="Pfam" id="PF24454">
    <property type="entry name" value="DUF7570"/>
    <property type="match status" value="1"/>
</dbReference>
<evidence type="ECO:0000313" key="1">
    <source>
        <dbReference type="EMBL" id="AKY01917.1"/>
    </source>
</evidence>
<accession>A0A0K1Y4J7</accession>
<organism evidence="1 2">
    <name type="scientific">Klebsiella phage JD18</name>
    <dbReference type="NCBI Taxonomy" id="1698360"/>
    <lineage>
        <taxon>Viruses</taxon>
        <taxon>Duplodnaviria</taxon>
        <taxon>Heunggongvirae</taxon>
        <taxon>Uroviricota</taxon>
        <taxon>Caudoviricetes</taxon>
        <taxon>Pantevenvirales</taxon>
        <taxon>Straboviridae</taxon>
        <taxon>Tevenvirinae</taxon>
        <taxon>Jiaodavirus</taxon>
        <taxon>Jiaodavirus jd18</taxon>
    </lineage>
</organism>
<dbReference type="PIRSF" id="PIRSF004270">
    <property type="entry name" value="UCP004270"/>
    <property type="match status" value="1"/>
</dbReference>
<dbReference type="RefSeq" id="YP_009190627.1">
    <property type="nucleotide sequence ID" value="NC_028686.1"/>
</dbReference>
<name>A0A0K1Y4J7_9CAUD</name>
<dbReference type="GeneID" id="26518461"/>